<dbReference type="EMBL" id="JAMZIH010000803">
    <property type="protein sequence ID" value="KAJ1678853.1"/>
    <property type="molecule type" value="Genomic_DNA"/>
</dbReference>
<comment type="caution">
    <text evidence="1">The sequence shown here is derived from an EMBL/GenBank/DDBJ whole genome shotgun (WGS) entry which is preliminary data.</text>
</comment>
<gene>
    <name evidence="1" type="ORF">EV182_003226</name>
</gene>
<sequence>MSVTSWKPTQREEKVYSHLFKIALAGSGSHTISGQQSVPFFQKSGLPDTDLGEIWQIADAGSKGSLSFHEFCVAMKLISLVQNNHPISVSMLTKDSPLPKFEGISVP</sequence>
<accession>A0ACC1HQN9</accession>
<keyword evidence="2" id="KW-1185">Reference proteome</keyword>
<organism evidence="1 2">
    <name type="scientific">Spiromyces aspiralis</name>
    <dbReference type="NCBI Taxonomy" id="68401"/>
    <lineage>
        <taxon>Eukaryota</taxon>
        <taxon>Fungi</taxon>
        <taxon>Fungi incertae sedis</taxon>
        <taxon>Zoopagomycota</taxon>
        <taxon>Kickxellomycotina</taxon>
        <taxon>Kickxellomycetes</taxon>
        <taxon>Kickxellales</taxon>
        <taxon>Kickxellaceae</taxon>
        <taxon>Spiromyces</taxon>
    </lineage>
</organism>
<evidence type="ECO:0000313" key="1">
    <source>
        <dbReference type="EMBL" id="KAJ1678853.1"/>
    </source>
</evidence>
<protein>
    <submittedName>
        <fullName evidence="1">Uncharacterized protein</fullName>
    </submittedName>
</protein>
<dbReference type="Proteomes" id="UP001145114">
    <property type="component" value="Unassembled WGS sequence"/>
</dbReference>
<reference evidence="1" key="1">
    <citation type="submission" date="2022-06" db="EMBL/GenBank/DDBJ databases">
        <title>Phylogenomic reconstructions and comparative analyses of Kickxellomycotina fungi.</title>
        <authorList>
            <person name="Reynolds N.K."/>
            <person name="Stajich J.E."/>
            <person name="Barry K."/>
            <person name="Grigoriev I.V."/>
            <person name="Crous P."/>
            <person name="Smith M.E."/>
        </authorList>
    </citation>
    <scope>NUCLEOTIDE SEQUENCE</scope>
    <source>
        <strain evidence="1">RSA 2271</strain>
    </source>
</reference>
<feature type="non-terminal residue" evidence="1">
    <location>
        <position position="107"/>
    </location>
</feature>
<proteinExistence type="predicted"/>
<evidence type="ECO:0000313" key="2">
    <source>
        <dbReference type="Proteomes" id="UP001145114"/>
    </source>
</evidence>
<name>A0ACC1HQN9_9FUNG</name>